<reference evidence="1 2" key="1">
    <citation type="submission" date="2019-04" db="EMBL/GenBank/DDBJ databases">
        <authorList>
            <person name="Feng G."/>
            <person name="Zhang J."/>
            <person name="Zhu H."/>
        </authorList>
    </citation>
    <scope>NUCLEOTIDE SEQUENCE [LARGE SCALE GENOMIC DNA]</scope>
    <source>
        <strain evidence="1 2">JCM 17223</strain>
    </source>
</reference>
<dbReference type="NCBIfam" id="TIGR04131">
    <property type="entry name" value="Bac_Flav_CTERM"/>
    <property type="match status" value="1"/>
</dbReference>
<dbReference type="OrthoDB" id="7794186at2"/>
<dbReference type="Proteomes" id="UP000297739">
    <property type="component" value="Unassembled WGS sequence"/>
</dbReference>
<dbReference type="Gene3D" id="2.60.40.10">
    <property type="entry name" value="Immunoglobulins"/>
    <property type="match status" value="1"/>
</dbReference>
<dbReference type="InterPro" id="IPR013783">
    <property type="entry name" value="Ig-like_fold"/>
</dbReference>
<sequence>MKKLLYATYILIIAWGMVLVGASRAQASHLQGGQLTYEALGNNRYKVSLTIFRDCGGELFSAIKPSLNYRATGCAGGSTVQMNLAGSVEAGSPYCANIAGGPSQCGSGLRTNYEKGTFEATLTLPPAAEWVLSVTDNARPTVANINANGGRIYLEARLNNLLPNGQTIQNTSAQYQPLDIPIPFVCYQQQRTITFAATEPDGDSLVYTLANPLVGCNEPNSYKSYTAAGRFIDLTPPNGVPCGAYIATSQGTYSPTYPIPSFNITGTCPLKAATPAFNFDPSQGSFTFTPSLYNPAINSPDNKYVVVGQVAEYRRATSTNGQRVYYKVGQVRRDMLVVVIDCNTNQQPEPPIGSGFAKSGVRIVNSRDSTFVTAYTCNYTEVRFRFTDLNPSDILSVSYPELDPPLPTLAAPTYLPSDVATLQLLGNGTKTPAAILRIQPDKAFLGKTYRIPLKIEDNACPIKGIQYRTIVLKIEQGNFAKIVAGSASPEVCSGSSVSLRAAPFRPDSINGTTTRYGYLWEAAPGLPTAQLNSPDVVVTPAVTTRYKVRILGLDFREGTCSDTASVLVRVQQRLQAQARAAQPVVCAGSPVNITASATRPAGNAQETFTYQWAAANGLSSNDLNRALITVKPLATTRYKLTVTGSQATACGTDTTSVLVRVALPLTPAFRADSAALAGRSLSLPPLVFTFTNHTKATASQPTTTARYRWSYQRIVAGNGQPTADDEQFFSTSATAATKQFDVAGIYRIRLRAAVAIGNAAPCDETLAEVNIRVPESRIPNVFTPNGDGLNDVFVLSTEPTNSKIQIFNRWGRLVKEAANYNNDWNGDTQPSGLYYYLLTDASGTTTKGWVELFR</sequence>
<dbReference type="AlphaFoldDB" id="A0A4Z0PI83"/>
<keyword evidence="2" id="KW-1185">Reference proteome</keyword>
<accession>A0A4Z0PI83</accession>
<proteinExistence type="predicted"/>
<organism evidence="1 2">
    <name type="scientific">Hymenobacter elongatus</name>
    <dbReference type="NCBI Taxonomy" id="877208"/>
    <lineage>
        <taxon>Bacteria</taxon>
        <taxon>Pseudomonadati</taxon>
        <taxon>Bacteroidota</taxon>
        <taxon>Cytophagia</taxon>
        <taxon>Cytophagales</taxon>
        <taxon>Hymenobacteraceae</taxon>
        <taxon>Hymenobacter</taxon>
    </lineage>
</organism>
<dbReference type="Pfam" id="PF13585">
    <property type="entry name" value="CHU_C"/>
    <property type="match status" value="1"/>
</dbReference>
<dbReference type="EMBL" id="SRLD01000033">
    <property type="protein sequence ID" value="TGE14559.1"/>
    <property type="molecule type" value="Genomic_DNA"/>
</dbReference>
<gene>
    <name evidence="1" type="ORF">E5J99_15485</name>
</gene>
<dbReference type="InterPro" id="IPR026341">
    <property type="entry name" value="T9SS_type_B"/>
</dbReference>
<protein>
    <submittedName>
        <fullName evidence="1">Gliding motility-associated C-terminal domain-containing protein</fullName>
    </submittedName>
</protein>
<dbReference type="InterPro" id="IPR026444">
    <property type="entry name" value="Secre_tail"/>
</dbReference>
<dbReference type="RefSeq" id="WP_135498723.1">
    <property type="nucleotide sequence ID" value="NZ_SRLD01000033.1"/>
</dbReference>
<dbReference type="NCBIfam" id="TIGR04183">
    <property type="entry name" value="Por_Secre_tail"/>
    <property type="match status" value="1"/>
</dbReference>
<name>A0A4Z0PI83_9BACT</name>
<comment type="caution">
    <text evidence="1">The sequence shown here is derived from an EMBL/GenBank/DDBJ whole genome shotgun (WGS) entry which is preliminary data.</text>
</comment>
<evidence type="ECO:0000313" key="2">
    <source>
        <dbReference type="Proteomes" id="UP000297739"/>
    </source>
</evidence>
<evidence type="ECO:0000313" key="1">
    <source>
        <dbReference type="EMBL" id="TGE14559.1"/>
    </source>
</evidence>